<dbReference type="EnsemblMetazoa" id="XM_022816516">
    <property type="protein sequence ID" value="XP_022672251"/>
    <property type="gene ID" value="LOC111254987"/>
</dbReference>
<dbReference type="InterPro" id="IPR036236">
    <property type="entry name" value="Znf_C2H2_sf"/>
</dbReference>
<dbReference type="RefSeq" id="XP_022672252.1">
    <property type="nucleotide sequence ID" value="XM_022816517.1"/>
</dbReference>
<dbReference type="Pfam" id="PF23611">
    <property type="entry name" value="zf-C2H2_16"/>
    <property type="match status" value="1"/>
</dbReference>
<name>A0A7M7KY01_VARDE</name>
<dbReference type="EnsemblMetazoa" id="XM_022816517">
    <property type="protein sequence ID" value="XP_022672252"/>
    <property type="gene ID" value="LOC111254987"/>
</dbReference>
<evidence type="ECO:0000313" key="11">
    <source>
        <dbReference type="Proteomes" id="UP000594260"/>
    </source>
</evidence>
<evidence type="ECO:0000256" key="1">
    <source>
        <dbReference type="ARBA" id="ARBA00004123"/>
    </source>
</evidence>
<feature type="compositionally biased region" description="Basic residues" evidence="8">
    <location>
        <begin position="248"/>
        <end position="267"/>
    </location>
</feature>
<evidence type="ECO:0000256" key="8">
    <source>
        <dbReference type="SAM" id="MobiDB-lite"/>
    </source>
</evidence>
<evidence type="ECO:0000256" key="2">
    <source>
        <dbReference type="ARBA" id="ARBA00022723"/>
    </source>
</evidence>
<keyword evidence="2" id="KW-0479">Metal-binding</keyword>
<dbReference type="EnsemblMetazoa" id="XM_022816515">
    <property type="protein sequence ID" value="XP_022672250"/>
    <property type="gene ID" value="LOC111254987"/>
</dbReference>
<dbReference type="OrthoDB" id="8685330at2759"/>
<sequence>MMDAVCPVVSGVVAGTGVGGVGAGGSSAGGGPAHFVVPEDMQHLGIAPIGDPHHASFVNTLIYSQETDGIIMESDELATEIVGEIMPVPETVAQHQEVIHMDLARDESSLISGSGGNSGELEEGHTMGTEVISESMAGSVAVGVGGVHQHSDEDEDVKSGIVLHVHDIKQELPGCGPEEEAAVGVSEEVVVDSSRFFLEEDGLDTPPVETENEQVITADDEDDGGIHVGMQHHHHLDQHQQVGQVQHLHTRHRGGRSHSGRHSNHARGYHEDAEVDSEEAAVAEPGLEMGEEIVEDVEMSTNALVIASSEMGIARGRGRTRDQAGASSRGGQLGANYQSDTQPHFLGAHRDNLQDEHVFHDQEQAVTSGYSCMECGAVLKSKAAAKKHLIQVHNYQCTSKRKHLRQQQQQQQQMETQMQQLQYNTQAASSALALSVGGAPTSLVVSGLDDVQTGLSNIPQMYQCPSCAYSTTRRDKLDKHVMKHVLQDGYHPCGKKRHRPEAPPQRHRHNAEEYHCPYCSYGCTVYKALRKHKKLHLQGKALVGAVKLSCKVCGKDRNSEEEMARHMRKHRQGDNFVCDICGFTSIQLKKIIQHRRMHTGEKPHLCPHCSYRSARRDNLRSHVRRMHKRDNMYIDTFNPSNAPDSGLPQT</sequence>
<evidence type="ECO:0000256" key="6">
    <source>
        <dbReference type="ARBA" id="ARBA00023242"/>
    </source>
</evidence>
<feature type="region of interest" description="Disordered" evidence="8">
    <location>
        <begin position="239"/>
        <end position="277"/>
    </location>
</feature>
<keyword evidence="4 7" id="KW-0863">Zinc-finger</keyword>
<dbReference type="PROSITE" id="PS50157">
    <property type="entry name" value="ZINC_FINGER_C2H2_2"/>
    <property type="match status" value="5"/>
</dbReference>
<dbReference type="GO" id="GO:0010468">
    <property type="term" value="P:regulation of gene expression"/>
    <property type="evidence" value="ECO:0007669"/>
    <property type="project" value="UniProtKB-ARBA"/>
</dbReference>
<protein>
    <recommendedName>
        <fullName evidence="9">C2H2-type domain-containing protein</fullName>
    </recommendedName>
</protein>
<dbReference type="SMART" id="SM00355">
    <property type="entry name" value="ZnF_C2H2"/>
    <property type="match status" value="6"/>
</dbReference>
<feature type="domain" description="C2H2-type" evidence="9">
    <location>
        <begin position="548"/>
        <end position="570"/>
    </location>
</feature>
<reference evidence="10" key="1">
    <citation type="submission" date="2021-01" db="UniProtKB">
        <authorList>
            <consortium name="EnsemblMetazoa"/>
        </authorList>
    </citation>
    <scope>IDENTIFICATION</scope>
</reference>
<organism evidence="10 11">
    <name type="scientific">Varroa destructor</name>
    <name type="common">Honeybee mite</name>
    <dbReference type="NCBI Taxonomy" id="109461"/>
    <lineage>
        <taxon>Eukaryota</taxon>
        <taxon>Metazoa</taxon>
        <taxon>Ecdysozoa</taxon>
        <taxon>Arthropoda</taxon>
        <taxon>Chelicerata</taxon>
        <taxon>Arachnida</taxon>
        <taxon>Acari</taxon>
        <taxon>Parasitiformes</taxon>
        <taxon>Mesostigmata</taxon>
        <taxon>Gamasina</taxon>
        <taxon>Dermanyssoidea</taxon>
        <taxon>Varroidae</taxon>
        <taxon>Varroa</taxon>
    </lineage>
</organism>
<dbReference type="Gene3D" id="3.30.160.60">
    <property type="entry name" value="Classic Zinc Finger"/>
    <property type="match status" value="3"/>
</dbReference>
<dbReference type="AlphaFoldDB" id="A0A7M7KY01"/>
<evidence type="ECO:0000259" key="9">
    <source>
        <dbReference type="PROSITE" id="PS50157"/>
    </source>
</evidence>
<keyword evidence="3" id="KW-0677">Repeat</keyword>
<feature type="domain" description="C2H2-type" evidence="9">
    <location>
        <begin position="576"/>
        <end position="603"/>
    </location>
</feature>
<dbReference type="RefSeq" id="XP_022672250.1">
    <property type="nucleotide sequence ID" value="XM_022816515.1"/>
</dbReference>
<comment type="subcellular location">
    <subcellularLocation>
        <location evidence="1">Nucleus</location>
    </subcellularLocation>
</comment>
<feature type="domain" description="C2H2-type" evidence="9">
    <location>
        <begin position="514"/>
        <end position="541"/>
    </location>
</feature>
<dbReference type="GeneID" id="111254987"/>
<dbReference type="PANTHER" id="PTHR24379">
    <property type="entry name" value="KRAB AND ZINC FINGER DOMAIN-CONTAINING"/>
    <property type="match status" value="1"/>
</dbReference>
<accession>A0A7M7KY01</accession>
<dbReference type="SUPFAM" id="SSF57667">
    <property type="entry name" value="beta-beta-alpha zinc fingers"/>
    <property type="match status" value="2"/>
</dbReference>
<keyword evidence="5" id="KW-0862">Zinc</keyword>
<dbReference type="GO" id="GO:0008270">
    <property type="term" value="F:zinc ion binding"/>
    <property type="evidence" value="ECO:0007669"/>
    <property type="project" value="UniProtKB-KW"/>
</dbReference>
<dbReference type="OMA" id="SHEDGRF"/>
<dbReference type="PANTHER" id="PTHR24379:SF121">
    <property type="entry name" value="C2H2-TYPE DOMAIN-CONTAINING PROTEIN"/>
    <property type="match status" value="1"/>
</dbReference>
<evidence type="ECO:0000256" key="4">
    <source>
        <dbReference type="ARBA" id="ARBA00022771"/>
    </source>
</evidence>
<keyword evidence="11" id="KW-1185">Reference proteome</keyword>
<dbReference type="PROSITE" id="PS00028">
    <property type="entry name" value="ZINC_FINGER_C2H2_1"/>
    <property type="match status" value="2"/>
</dbReference>
<evidence type="ECO:0000313" key="10">
    <source>
        <dbReference type="EnsemblMetazoa" id="XP_022672253"/>
    </source>
</evidence>
<dbReference type="EnsemblMetazoa" id="XM_022816518">
    <property type="protein sequence ID" value="XP_022672253"/>
    <property type="gene ID" value="LOC111254987"/>
</dbReference>
<dbReference type="Proteomes" id="UP000594260">
    <property type="component" value="Unplaced"/>
</dbReference>
<feature type="domain" description="C2H2-type" evidence="9">
    <location>
        <begin position="462"/>
        <end position="489"/>
    </location>
</feature>
<dbReference type="KEGG" id="vde:111254987"/>
<feature type="region of interest" description="Disordered" evidence="8">
    <location>
        <begin position="315"/>
        <end position="338"/>
    </location>
</feature>
<dbReference type="InterPro" id="IPR056438">
    <property type="entry name" value="Znf-C2H2_CTCF"/>
</dbReference>
<dbReference type="InterPro" id="IPR013087">
    <property type="entry name" value="Znf_C2H2_type"/>
</dbReference>
<evidence type="ECO:0000256" key="3">
    <source>
        <dbReference type="ARBA" id="ARBA00022737"/>
    </source>
</evidence>
<feature type="compositionally biased region" description="Polar residues" evidence="8">
    <location>
        <begin position="325"/>
        <end position="338"/>
    </location>
</feature>
<proteinExistence type="predicted"/>
<feature type="domain" description="C2H2-type" evidence="9">
    <location>
        <begin position="604"/>
        <end position="632"/>
    </location>
</feature>
<evidence type="ECO:0000256" key="7">
    <source>
        <dbReference type="PROSITE-ProRule" id="PRU00042"/>
    </source>
</evidence>
<dbReference type="InParanoid" id="A0A7M7KY01"/>
<evidence type="ECO:0000256" key="5">
    <source>
        <dbReference type="ARBA" id="ARBA00022833"/>
    </source>
</evidence>
<keyword evidence="6" id="KW-0539">Nucleus</keyword>
<dbReference type="FunFam" id="3.30.160.60:FF:000446">
    <property type="entry name" value="Zinc finger protein"/>
    <property type="match status" value="1"/>
</dbReference>
<dbReference type="RefSeq" id="XP_022672251.1">
    <property type="nucleotide sequence ID" value="XM_022816516.1"/>
</dbReference>
<dbReference type="GO" id="GO:0005634">
    <property type="term" value="C:nucleus"/>
    <property type="evidence" value="ECO:0007669"/>
    <property type="project" value="UniProtKB-SubCell"/>
</dbReference>
<dbReference type="RefSeq" id="XP_022672253.1">
    <property type="nucleotide sequence ID" value="XM_022816518.1"/>
</dbReference>